<organism evidence="1 2">
    <name type="scientific">Meloidogyne enterolobii</name>
    <name type="common">Root-knot nematode worm</name>
    <name type="synonym">Meloidogyne mayaguensis</name>
    <dbReference type="NCBI Taxonomy" id="390850"/>
    <lineage>
        <taxon>Eukaryota</taxon>
        <taxon>Metazoa</taxon>
        <taxon>Ecdysozoa</taxon>
        <taxon>Nematoda</taxon>
        <taxon>Chromadorea</taxon>
        <taxon>Rhabditida</taxon>
        <taxon>Tylenchina</taxon>
        <taxon>Tylenchomorpha</taxon>
        <taxon>Tylenchoidea</taxon>
        <taxon>Meloidogynidae</taxon>
        <taxon>Meloidogyninae</taxon>
        <taxon>Meloidogyne</taxon>
    </lineage>
</organism>
<evidence type="ECO:0000313" key="2">
    <source>
        <dbReference type="Proteomes" id="UP001497535"/>
    </source>
</evidence>
<proteinExistence type="predicted"/>
<comment type="caution">
    <text evidence="1">The sequence shown here is derived from an EMBL/GenBank/DDBJ whole genome shotgun (WGS) entry which is preliminary data.</text>
</comment>
<dbReference type="EMBL" id="CAVMJV010000007">
    <property type="protein sequence ID" value="CAK5035097.1"/>
    <property type="molecule type" value="Genomic_DNA"/>
</dbReference>
<protein>
    <submittedName>
        <fullName evidence="1">Uncharacterized protein</fullName>
    </submittedName>
</protein>
<reference evidence="1" key="1">
    <citation type="submission" date="2023-11" db="EMBL/GenBank/DDBJ databases">
        <authorList>
            <person name="Poullet M."/>
        </authorList>
    </citation>
    <scope>NUCLEOTIDE SEQUENCE</scope>
    <source>
        <strain evidence="1">E1834</strain>
    </source>
</reference>
<gene>
    <name evidence="1" type="ORF">MENTE1834_LOCUS8642</name>
</gene>
<evidence type="ECO:0000313" key="1">
    <source>
        <dbReference type="EMBL" id="CAK5035097.1"/>
    </source>
</evidence>
<dbReference type="Proteomes" id="UP001497535">
    <property type="component" value="Unassembled WGS sequence"/>
</dbReference>
<sequence length="418" mass="48998">MNSKRKQLHAKIPVECDDSEIMLQNENKDTNQSNKSNKVGFDKECFQLEEMKRNDKITDKIEHSNGVDVNRRGLFQTTTSYSSYFSDGKRLIDFVLAYEVKAMDEYESKEESSGDEQMEKRQIFESNMQALGLELEYVTSKQGNVKFILVHAPFRVLMKQAELLMIRMPVHRNDEVNLMDGCINSILKRIKFLNHKESLKNRIETEEYFCQPFVAQHLHCFVNWENPDNFFSRADRARMVYDLLIRTRYDRGNRVDKMRFGIERLIRNNTYSAAYPLHEELDTSSKTDDYSTCPSDRQLLYETWVKLKNLVKYQPLDLIQKYYGTKIAFYFAWLGFYTRCLYPISILGVICVIYGLFTMSTDISSNDICYGPDGSVSQELLCPACEKFCDYIPLNSTCLYSKVFFNFKFNCNSKLVFP</sequence>
<name>A0ACB0Y8E9_MELEN</name>
<keyword evidence="2" id="KW-1185">Reference proteome</keyword>
<accession>A0ACB0Y8E9</accession>